<organism evidence="2 3">
    <name type="scientific">Caenorhabditis tropicalis</name>
    <dbReference type="NCBI Taxonomy" id="1561998"/>
    <lineage>
        <taxon>Eukaryota</taxon>
        <taxon>Metazoa</taxon>
        <taxon>Ecdysozoa</taxon>
        <taxon>Nematoda</taxon>
        <taxon>Chromadorea</taxon>
        <taxon>Rhabditida</taxon>
        <taxon>Rhabditina</taxon>
        <taxon>Rhabditomorpha</taxon>
        <taxon>Rhabditoidea</taxon>
        <taxon>Rhabditidae</taxon>
        <taxon>Peloderinae</taxon>
        <taxon>Caenorhabditis</taxon>
    </lineage>
</organism>
<dbReference type="eggNOG" id="ENOG502TKHR">
    <property type="taxonomic scope" value="Eukaryota"/>
</dbReference>
<evidence type="ECO:0000313" key="3">
    <source>
        <dbReference type="WBParaSite" id="Csp11.Scaffold626.g6376.t1"/>
    </source>
</evidence>
<dbReference type="Pfam" id="PF01827">
    <property type="entry name" value="FTH"/>
    <property type="match status" value="1"/>
</dbReference>
<reference evidence="3" key="1">
    <citation type="submission" date="2016-11" db="UniProtKB">
        <authorList>
            <consortium name="WormBaseParasite"/>
        </authorList>
    </citation>
    <scope>IDENTIFICATION</scope>
</reference>
<protein>
    <submittedName>
        <fullName evidence="3">FTH domain-containing protein</fullName>
    </submittedName>
</protein>
<dbReference type="Proteomes" id="UP000095282">
    <property type="component" value="Unplaced"/>
</dbReference>
<evidence type="ECO:0000313" key="2">
    <source>
        <dbReference type="Proteomes" id="UP000095282"/>
    </source>
</evidence>
<accession>A0A1I7TIW8</accession>
<sequence>MPVKSVSIQTEHLPYFEQILFSLKPGILEEIKLFNVDFPIGRDIGTIRYNEQQIETVTKREEWGDYEYADLETLQRIVEMKQFKEAKRIRWHHRTIQIPITHFFNFESFELSGVPELKTSDLETLKKLAISNDSKKPFKSGLIYRPMKLSIVDASKVLGLCQPLMEQCTDTWHLKVPQSMDRMVFYLGEVSVFTRRLTPGKTSEKKKRKKKRKRVE</sequence>
<proteinExistence type="predicted"/>
<evidence type="ECO:0000259" key="1">
    <source>
        <dbReference type="Pfam" id="PF01827"/>
    </source>
</evidence>
<feature type="domain" description="DUF38" evidence="1">
    <location>
        <begin position="2"/>
        <end position="145"/>
    </location>
</feature>
<dbReference type="WBParaSite" id="Csp11.Scaffold626.g6376.t1">
    <property type="protein sequence ID" value="Csp11.Scaffold626.g6376.t1"/>
    <property type="gene ID" value="Csp11.Scaffold626.g6376"/>
</dbReference>
<dbReference type="InterPro" id="IPR002900">
    <property type="entry name" value="DUF38/FTH_CAE_spp"/>
</dbReference>
<dbReference type="AlphaFoldDB" id="A0A1I7TIW8"/>
<name>A0A1I7TIW8_9PELO</name>
<keyword evidence="2" id="KW-1185">Reference proteome</keyword>